<keyword evidence="2" id="KW-1185">Reference proteome</keyword>
<evidence type="ECO:0000313" key="1">
    <source>
        <dbReference type="EMBL" id="MQT13887.1"/>
    </source>
</evidence>
<sequence>MNGQGQAGATWTGSIPMSIWAETAIRTADGDRTGPRFKDRILGVGGDGAAIYLDTTRALIKRRVAGLPQDVLPLSTFAGVAARFDAEAEIVRLELVHPDPSMTVPLDSVVDLDRAARLWQQWSKVLELPMMIFEADGTLVPAPLDDRTRLPRPPASRRFGRATTRRRPTIGWKRGKSVVRRADAPVHRGEREIIART</sequence>
<name>A0A6A7Y6G2_9HYPH</name>
<dbReference type="Proteomes" id="UP000332515">
    <property type="component" value="Unassembled WGS sequence"/>
</dbReference>
<organism evidence="1 2">
    <name type="scientific">Segnochrobactrum spirostomi</name>
    <dbReference type="NCBI Taxonomy" id="2608987"/>
    <lineage>
        <taxon>Bacteria</taxon>
        <taxon>Pseudomonadati</taxon>
        <taxon>Pseudomonadota</taxon>
        <taxon>Alphaproteobacteria</taxon>
        <taxon>Hyphomicrobiales</taxon>
        <taxon>Segnochrobactraceae</taxon>
        <taxon>Segnochrobactrum</taxon>
    </lineage>
</organism>
<comment type="caution">
    <text evidence="1">The sequence shown here is derived from an EMBL/GenBank/DDBJ whole genome shotgun (WGS) entry which is preliminary data.</text>
</comment>
<dbReference type="AlphaFoldDB" id="A0A6A7Y6G2"/>
<reference evidence="1 2" key="1">
    <citation type="submission" date="2019-09" db="EMBL/GenBank/DDBJ databases">
        <title>Segnochrobactrum spirostomi gen. nov., sp. nov., isolated from the ciliate Spirostomum cf. yagiui and description of a novel family, Segnochrobactraceae fam. nov. within the order Rhizobiales of the class Alphaproteobacteria.</title>
        <authorList>
            <person name="Akter S."/>
            <person name="Shazib S.U.A."/>
            <person name="Shin M.K."/>
        </authorList>
    </citation>
    <scope>NUCLEOTIDE SEQUENCE [LARGE SCALE GENOMIC DNA]</scope>
    <source>
        <strain evidence="1 2">Sp-1</strain>
    </source>
</reference>
<accession>A0A6A7Y6G2</accession>
<dbReference type="RefSeq" id="WP_153483400.1">
    <property type="nucleotide sequence ID" value="NZ_VWNA01000001.1"/>
</dbReference>
<protein>
    <submittedName>
        <fullName evidence="1">Uncharacterized protein</fullName>
    </submittedName>
</protein>
<dbReference type="EMBL" id="VWNA01000001">
    <property type="protein sequence ID" value="MQT13887.1"/>
    <property type="molecule type" value="Genomic_DNA"/>
</dbReference>
<dbReference type="InterPro" id="IPR046083">
    <property type="entry name" value="DUF6101"/>
</dbReference>
<evidence type="ECO:0000313" key="2">
    <source>
        <dbReference type="Proteomes" id="UP000332515"/>
    </source>
</evidence>
<gene>
    <name evidence="1" type="ORF">F0357_14815</name>
</gene>
<dbReference type="Pfam" id="PF19596">
    <property type="entry name" value="DUF6101"/>
    <property type="match status" value="1"/>
</dbReference>
<proteinExistence type="predicted"/>